<dbReference type="SUPFAM" id="SSF52540">
    <property type="entry name" value="P-loop containing nucleoside triphosphate hydrolases"/>
    <property type="match status" value="1"/>
</dbReference>
<evidence type="ECO:0000256" key="5">
    <source>
        <dbReference type="ARBA" id="ARBA00022932"/>
    </source>
</evidence>
<evidence type="ECO:0000256" key="7">
    <source>
        <dbReference type="ARBA" id="ARBA00049244"/>
    </source>
</evidence>
<evidence type="ECO:0000313" key="8">
    <source>
        <dbReference type="EMBL" id="OYQ35172.1"/>
    </source>
</evidence>
<comment type="caution">
    <text evidence="8">The sequence shown here is derived from an EMBL/GenBank/DDBJ whole genome shotgun (WGS) entry which is preliminary data.</text>
</comment>
<dbReference type="Gene3D" id="1.10.8.60">
    <property type="match status" value="1"/>
</dbReference>
<dbReference type="OrthoDB" id="9804983at2"/>
<dbReference type="InterPro" id="IPR027417">
    <property type="entry name" value="P-loop_NTPase"/>
</dbReference>
<comment type="similarity">
    <text evidence="6">Belongs to the DNA polymerase HolA subunit family.</text>
</comment>
<evidence type="ECO:0000256" key="6">
    <source>
        <dbReference type="ARBA" id="ARBA00034754"/>
    </source>
</evidence>
<dbReference type="EMBL" id="NOXU01000026">
    <property type="protein sequence ID" value="OYQ35172.1"/>
    <property type="molecule type" value="Genomic_DNA"/>
</dbReference>
<comment type="catalytic activity">
    <reaction evidence="7">
        <text>DNA(n) + a 2'-deoxyribonucleoside 5'-triphosphate = DNA(n+1) + diphosphate</text>
        <dbReference type="Rhea" id="RHEA:22508"/>
        <dbReference type="Rhea" id="RHEA-COMP:17339"/>
        <dbReference type="Rhea" id="RHEA-COMP:17340"/>
        <dbReference type="ChEBI" id="CHEBI:33019"/>
        <dbReference type="ChEBI" id="CHEBI:61560"/>
        <dbReference type="ChEBI" id="CHEBI:173112"/>
        <dbReference type="EC" id="2.7.7.7"/>
    </reaction>
</comment>
<dbReference type="PANTHER" id="PTHR34388:SF1">
    <property type="entry name" value="DNA POLYMERASE III SUBUNIT DELTA"/>
    <property type="match status" value="1"/>
</dbReference>
<dbReference type="Gene3D" id="3.40.50.300">
    <property type="entry name" value="P-loop containing nucleotide triphosphate hydrolases"/>
    <property type="match status" value="1"/>
</dbReference>
<dbReference type="AlphaFoldDB" id="A0A255Z143"/>
<name>A0A255Z143_9PROT</name>
<dbReference type="EC" id="2.7.7.7" evidence="1"/>
<dbReference type="GO" id="GO:0006261">
    <property type="term" value="P:DNA-templated DNA replication"/>
    <property type="evidence" value="ECO:0007669"/>
    <property type="project" value="TreeGrafter"/>
</dbReference>
<dbReference type="GO" id="GO:0003677">
    <property type="term" value="F:DNA binding"/>
    <property type="evidence" value="ECO:0007669"/>
    <property type="project" value="InterPro"/>
</dbReference>
<organism evidence="8 9">
    <name type="scientific">Niveispirillum lacus</name>
    <dbReference type="NCBI Taxonomy" id="1981099"/>
    <lineage>
        <taxon>Bacteria</taxon>
        <taxon>Pseudomonadati</taxon>
        <taxon>Pseudomonadota</taxon>
        <taxon>Alphaproteobacteria</taxon>
        <taxon>Rhodospirillales</taxon>
        <taxon>Azospirillaceae</taxon>
        <taxon>Niveispirillum</taxon>
    </lineage>
</organism>
<accession>A0A255Z143</accession>
<dbReference type="PANTHER" id="PTHR34388">
    <property type="entry name" value="DNA POLYMERASE III SUBUNIT DELTA"/>
    <property type="match status" value="1"/>
</dbReference>
<dbReference type="InterPro" id="IPR008921">
    <property type="entry name" value="DNA_pol3_clamp-load_cplx_C"/>
</dbReference>
<dbReference type="Gene3D" id="1.20.272.10">
    <property type="match status" value="1"/>
</dbReference>
<dbReference type="InterPro" id="IPR005790">
    <property type="entry name" value="DNA_polIII_delta"/>
</dbReference>
<evidence type="ECO:0000256" key="1">
    <source>
        <dbReference type="ARBA" id="ARBA00012417"/>
    </source>
</evidence>
<keyword evidence="5" id="KW-0239">DNA-directed DNA polymerase</keyword>
<dbReference type="NCBIfam" id="TIGR01128">
    <property type="entry name" value="holA"/>
    <property type="match status" value="1"/>
</dbReference>
<dbReference type="SUPFAM" id="SSF48019">
    <property type="entry name" value="post-AAA+ oligomerization domain-like"/>
    <property type="match status" value="1"/>
</dbReference>
<keyword evidence="2" id="KW-0808">Transferase</keyword>
<keyword evidence="9" id="KW-1185">Reference proteome</keyword>
<reference evidence="8 9" key="1">
    <citation type="submission" date="2017-07" db="EMBL/GenBank/DDBJ databases">
        <title>Niveispirillum cyanobacteriorum sp. nov., isolated from cyanobacterial aggregates in a eutrophic lake.</title>
        <authorList>
            <person name="Cai H."/>
        </authorList>
    </citation>
    <scope>NUCLEOTIDE SEQUENCE [LARGE SCALE GENOMIC DNA]</scope>
    <source>
        <strain evidence="9">TH1-14</strain>
    </source>
</reference>
<dbReference type="GO" id="GO:0003887">
    <property type="term" value="F:DNA-directed DNA polymerase activity"/>
    <property type="evidence" value="ECO:0007669"/>
    <property type="project" value="UniProtKB-KW"/>
</dbReference>
<sequence length="343" mass="37375">MKVQPKNADAFSKRPPGATRLILLYGPDAGLVRERAKMAAQSACPDLSDPFRVTEMKADQVTGDAARLGDELSAIALTGGRRVVRLRDADDKLAPVVTTLLKDFPPGDTLLVMEAGELDARSKLRKAVEDAGEIAGAIACYVEGEEELAGTIGRMMVDHGLQIDPDARDWLAGNLVGDRSTARGEIDKLALYMLGEKRVTLEDARTVIGDSAALDMDEPAQAAASGDMAELDRSLRRLYADGTATVAILRAAQRYFQRLHMAVAHVAKGQTPQAAVKALRPPVFFKLEPVLTAQIRNWTLPKLHQALDRLQEAEAECKRTHMPDETICSRAFFQLAQLARRPN</sequence>
<gene>
    <name evidence="8" type="ORF">CHU95_08015</name>
</gene>
<keyword evidence="4" id="KW-0235">DNA replication</keyword>
<dbReference type="GO" id="GO:0009360">
    <property type="term" value="C:DNA polymerase III complex"/>
    <property type="evidence" value="ECO:0007669"/>
    <property type="project" value="TreeGrafter"/>
</dbReference>
<proteinExistence type="inferred from homology"/>
<dbReference type="RefSeq" id="WP_094455522.1">
    <property type="nucleotide sequence ID" value="NZ_NOXU01000026.1"/>
</dbReference>
<keyword evidence="3" id="KW-0548">Nucleotidyltransferase</keyword>
<protein>
    <recommendedName>
        <fullName evidence="1">DNA-directed DNA polymerase</fullName>
        <ecNumber evidence="1">2.7.7.7</ecNumber>
    </recommendedName>
</protein>
<evidence type="ECO:0000313" key="9">
    <source>
        <dbReference type="Proteomes" id="UP000216998"/>
    </source>
</evidence>
<evidence type="ECO:0000256" key="2">
    <source>
        <dbReference type="ARBA" id="ARBA00022679"/>
    </source>
</evidence>
<evidence type="ECO:0000256" key="4">
    <source>
        <dbReference type="ARBA" id="ARBA00022705"/>
    </source>
</evidence>
<evidence type="ECO:0000256" key="3">
    <source>
        <dbReference type="ARBA" id="ARBA00022695"/>
    </source>
</evidence>
<dbReference type="Proteomes" id="UP000216998">
    <property type="component" value="Unassembled WGS sequence"/>
</dbReference>